<sequence length="98" mass="10859">MSQISVFEIPERFTIAQAQQVYEELNGLLESEEVESIVLDAGEVMKIDAAGLQLLLSFYRTAAKFHKSVQWRNPSNEMIDCAAILGVSKALALDNTVN</sequence>
<name>A0AAW7X184_9GAMM</name>
<gene>
    <name evidence="2" type="ORF">Q4521_03460</name>
</gene>
<dbReference type="PROSITE" id="PS50801">
    <property type="entry name" value="STAS"/>
    <property type="match status" value="1"/>
</dbReference>
<reference evidence="2" key="1">
    <citation type="submission" date="2023-07" db="EMBL/GenBank/DDBJ databases">
        <title>Genome content predicts the carbon catabolic preferences of heterotrophic bacteria.</title>
        <authorList>
            <person name="Gralka M."/>
        </authorList>
    </citation>
    <scope>NUCLEOTIDE SEQUENCE</scope>
    <source>
        <strain evidence="2">I3M17_2</strain>
    </source>
</reference>
<evidence type="ECO:0000313" key="3">
    <source>
        <dbReference type="Proteomes" id="UP001169760"/>
    </source>
</evidence>
<proteinExistence type="predicted"/>
<accession>A0AAW7X184</accession>
<dbReference type="EMBL" id="JAUOPB010000002">
    <property type="protein sequence ID" value="MDO6421521.1"/>
    <property type="molecule type" value="Genomic_DNA"/>
</dbReference>
<protein>
    <submittedName>
        <fullName evidence="2">STAS domain-containing protein</fullName>
    </submittedName>
</protein>
<dbReference type="RefSeq" id="WP_216063865.1">
    <property type="nucleotide sequence ID" value="NZ_CP123764.1"/>
</dbReference>
<dbReference type="Proteomes" id="UP001169760">
    <property type="component" value="Unassembled WGS sequence"/>
</dbReference>
<dbReference type="PANTHER" id="PTHR35849:SF2">
    <property type="entry name" value="BLR2341 PROTEIN"/>
    <property type="match status" value="1"/>
</dbReference>
<evidence type="ECO:0000259" key="1">
    <source>
        <dbReference type="PROSITE" id="PS50801"/>
    </source>
</evidence>
<feature type="domain" description="STAS" evidence="1">
    <location>
        <begin position="1"/>
        <end position="98"/>
    </location>
</feature>
<organism evidence="2 3">
    <name type="scientific">Saccharophagus degradans</name>
    <dbReference type="NCBI Taxonomy" id="86304"/>
    <lineage>
        <taxon>Bacteria</taxon>
        <taxon>Pseudomonadati</taxon>
        <taxon>Pseudomonadota</taxon>
        <taxon>Gammaproteobacteria</taxon>
        <taxon>Cellvibrionales</taxon>
        <taxon>Cellvibrionaceae</taxon>
        <taxon>Saccharophagus</taxon>
    </lineage>
</organism>
<evidence type="ECO:0000313" key="2">
    <source>
        <dbReference type="EMBL" id="MDO6421521.1"/>
    </source>
</evidence>
<dbReference type="AlphaFoldDB" id="A0AAW7X184"/>
<dbReference type="InterPro" id="IPR058548">
    <property type="entry name" value="MlaB-like_STAS"/>
</dbReference>
<dbReference type="Pfam" id="PF13466">
    <property type="entry name" value="STAS_2"/>
    <property type="match status" value="1"/>
</dbReference>
<comment type="caution">
    <text evidence="2">The sequence shown here is derived from an EMBL/GenBank/DDBJ whole genome shotgun (WGS) entry which is preliminary data.</text>
</comment>
<dbReference type="InterPro" id="IPR002645">
    <property type="entry name" value="STAS_dom"/>
</dbReference>
<dbReference type="InterPro" id="IPR052746">
    <property type="entry name" value="MlaB_ABC_Transporter"/>
</dbReference>
<dbReference type="PANTHER" id="PTHR35849">
    <property type="entry name" value="BLR2341 PROTEIN"/>
    <property type="match status" value="1"/>
</dbReference>